<dbReference type="InterPro" id="IPR011051">
    <property type="entry name" value="RmlC_Cupin_sf"/>
</dbReference>
<accession>A0A1F5ZBE1</accession>
<evidence type="ECO:0000259" key="1">
    <source>
        <dbReference type="Pfam" id="PF19480"/>
    </source>
</evidence>
<dbReference type="NCBIfam" id="TIGR04366">
    <property type="entry name" value="cupin_WbuC"/>
    <property type="match status" value="1"/>
</dbReference>
<evidence type="ECO:0000313" key="3">
    <source>
        <dbReference type="Proteomes" id="UP000176854"/>
    </source>
</evidence>
<evidence type="ECO:0000313" key="2">
    <source>
        <dbReference type="EMBL" id="OGG09614.1"/>
    </source>
</evidence>
<dbReference type="InterPro" id="IPR014710">
    <property type="entry name" value="RmlC-like_jellyroll"/>
</dbReference>
<dbReference type="STRING" id="1798373.A2154_03095"/>
<sequence>MKNNKLKIGQLHVVEDKSAHSPSYYCLDKNILINDQTVKALYAIHMKRNYQPVRICLHRNTREKVHQMIIIMPKSYQVPPHKHLFKEESYQMIRGRMVVNIYDDRGKIIESTVLDKKNFIYKSDKKQFHAIKPMTKYVVYQEIKCGPFVRKRDSIKPKWKS</sequence>
<dbReference type="SUPFAM" id="SSF51182">
    <property type="entry name" value="RmlC-like cupins"/>
    <property type="match status" value="1"/>
</dbReference>
<dbReference type="Gene3D" id="2.60.120.10">
    <property type="entry name" value="Jelly Rolls"/>
    <property type="match status" value="1"/>
</dbReference>
<protein>
    <recommendedName>
        <fullName evidence="1">Cupin fold metalloprotein WbuC cupin domain-containing protein</fullName>
    </recommendedName>
</protein>
<dbReference type="Proteomes" id="UP000176854">
    <property type="component" value="Unassembled WGS sequence"/>
</dbReference>
<dbReference type="Pfam" id="PF19480">
    <property type="entry name" value="DUF6016"/>
    <property type="match status" value="1"/>
</dbReference>
<reference evidence="2 3" key="1">
    <citation type="journal article" date="2016" name="Nat. Commun.">
        <title>Thousands of microbial genomes shed light on interconnected biogeochemical processes in an aquifer system.</title>
        <authorList>
            <person name="Anantharaman K."/>
            <person name="Brown C.T."/>
            <person name="Hug L.A."/>
            <person name="Sharon I."/>
            <person name="Castelle C.J."/>
            <person name="Probst A.J."/>
            <person name="Thomas B.C."/>
            <person name="Singh A."/>
            <person name="Wilkins M.J."/>
            <person name="Karaoz U."/>
            <person name="Brodie E.L."/>
            <person name="Williams K.H."/>
            <person name="Hubbard S.S."/>
            <person name="Banfield J.F."/>
        </authorList>
    </citation>
    <scope>NUCLEOTIDE SEQUENCE [LARGE SCALE GENOMIC DNA]</scope>
</reference>
<proteinExistence type="predicted"/>
<dbReference type="InterPro" id="IPR046058">
    <property type="entry name" value="WbuC_cupin"/>
</dbReference>
<comment type="caution">
    <text evidence="2">The sequence shown here is derived from an EMBL/GenBank/DDBJ whole genome shotgun (WGS) entry which is preliminary data.</text>
</comment>
<dbReference type="InterPro" id="IPR027565">
    <property type="entry name" value="Cupin_WbuC"/>
</dbReference>
<organism evidence="2 3">
    <name type="scientific">Candidatus Gottesmanbacteria bacterium RBG_16_43_7</name>
    <dbReference type="NCBI Taxonomy" id="1798373"/>
    <lineage>
        <taxon>Bacteria</taxon>
        <taxon>Candidatus Gottesmaniibacteriota</taxon>
    </lineage>
</organism>
<dbReference type="AlphaFoldDB" id="A0A1F5ZBE1"/>
<gene>
    <name evidence="2" type="ORF">A2154_03095</name>
</gene>
<name>A0A1F5ZBE1_9BACT</name>
<dbReference type="EMBL" id="MFJC01000018">
    <property type="protein sequence ID" value="OGG09614.1"/>
    <property type="molecule type" value="Genomic_DNA"/>
</dbReference>
<feature type="domain" description="Cupin fold metalloprotein WbuC cupin" evidence="1">
    <location>
        <begin position="54"/>
        <end position="114"/>
    </location>
</feature>